<comment type="caution">
    <text evidence="4">The sequence shown here is derived from an EMBL/GenBank/DDBJ whole genome shotgun (WGS) entry which is preliminary data.</text>
</comment>
<dbReference type="Pfam" id="PF01052">
    <property type="entry name" value="FliMN_C"/>
    <property type="match status" value="1"/>
</dbReference>
<dbReference type="SUPFAM" id="SSF101801">
    <property type="entry name" value="Surface presentation of antigens (SPOA)"/>
    <property type="match status" value="1"/>
</dbReference>
<evidence type="ECO:0000313" key="4">
    <source>
        <dbReference type="EMBL" id="MEM5288543.1"/>
    </source>
</evidence>
<evidence type="ECO:0000256" key="1">
    <source>
        <dbReference type="ARBA" id="ARBA00009226"/>
    </source>
</evidence>
<dbReference type="Proteomes" id="UP001494588">
    <property type="component" value="Unassembled WGS sequence"/>
</dbReference>
<feature type="compositionally biased region" description="Basic and acidic residues" evidence="2">
    <location>
        <begin position="283"/>
        <end position="312"/>
    </location>
</feature>
<dbReference type="RefSeq" id="WP_201655014.1">
    <property type="nucleotide sequence ID" value="NZ_CAJHCS010000021.1"/>
</dbReference>
<accession>A0ABU9QGI2</accession>
<dbReference type="EMBL" id="JAZHGC010000019">
    <property type="protein sequence ID" value="MEM5288543.1"/>
    <property type="molecule type" value="Genomic_DNA"/>
</dbReference>
<proteinExistence type="inferred from homology"/>
<dbReference type="InterPro" id="IPR036429">
    <property type="entry name" value="SpoA-like_sf"/>
</dbReference>
<evidence type="ECO:0000313" key="5">
    <source>
        <dbReference type="Proteomes" id="UP001494588"/>
    </source>
</evidence>
<organism evidence="4 5">
    <name type="scientific">Paraburkholderia sabiae</name>
    <dbReference type="NCBI Taxonomy" id="273251"/>
    <lineage>
        <taxon>Bacteria</taxon>
        <taxon>Pseudomonadati</taxon>
        <taxon>Pseudomonadota</taxon>
        <taxon>Betaproteobacteria</taxon>
        <taxon>Burkholderiales</taxon>
        <taxon>Burkholderiaceae</taxon>
        <taxon>Paraburkholderia</taxon>
    </lineage>
</organism>
<dbReference type="InterPro" id="IPR013385">
    <property type="entry name" value="T3SS_SpaO/YscQ/SpaO"/>
</dbReference>
<dbReference type="Gene3D" id="2.30.330.10">
    <property type="entry name" value="SpoA-like"/>
    <property type="match status" value="1"/>
</dbReference>
<gene>
    <name evidence="4" type="primary">sctQ</name>
    <name evidence="4" type="ORF">V4C55_22715</name>
</gene>
<reference evidence="4 5" key="1">
    <citation type="submission" date="2024-01" db="EMBL/GenBank/DDBJ databases">
        <title>The diversity of rhizobia nodulating Mimosa spp. in eleven states of Brazil covering several biomes is determined by host plant, location, and edaphic factors.</title>
        <authorList>
            <person name="Rouws L."/>
            <person name="Barauna A."/>
            <person name="Beukes C."/>
            <person name="De Faria S.M."/>
            <person name="Gross E."/>
            <person name="Dos Reis Junior F.B."/>
            <person name="Simon M."/>
            <person name="Maluk M."/>
            <person name="Odee D.W."/>
            <person name="Kenicer G."/>
            <person name="Young J.P.W."/>
            <person name="Reis V.M."/>
            <person name="Zilli J."/>
            <person name="James E.K."/>
        </authorList>
    </citation>
    <scope>NUCLEOTIDE SEQUENCE [LARGE SCALE GENOMIC DNA]</scope>
    <source>
        <strain evidence="4 5">JPY77</strain>
    </source>
</reference>
<dbReference type="PANTHER" id="PTHR30034:SF6">
    <property type="entry name" value="YOP PROTEINS TRANSLOCATION PROTEIN Q"/>
    <property type="match status" value="1"/>
</dbReference>
<feature type="region of interest" description="Disordered" evidence="2">
    <location>
        <begin position="260"/>
        <end position="312"/>
    </location>
</feature>
<keyword evidence="5" id="KW-1185">Reference proteome</keyword>
<dbReference type="InterPro" id="IPR001543">
    <property type="entry name" value="FliN-like_C"/>
</dbReference>
<dbReference type="PANTHER" id="PTHR30034">
    <property type="entry name" value="FLAGELLAR MOTOR SWITCH PROTEIN FLIM"/>
    <property type="match status" value="1"/>
</dbReference>
<feature type="domain" description="Flagellar motor switch protein FliN-like C-terminal" evidence="3">
    <location>
        <begin position="328"/>
        <end position="394"/>
    </location>
</feature>
<sequence>MSTERTYAEQLRHVTPDAARAARFLCDARHLDALRQVGAIDALEISPAASAGNAFDEPGRIVLAHLEGTLDIDLDLARYPALQIVAASAGDSTRHALRSTLANALLAPLVQRFQAAGLGRWRVTSVERSAAVTRDERFDVALLHDGVVHRLSIGASGATLDVLHNRLAALPSMHATEAFAAASSLRVSGSIALGARRVPLAALQSLRPGDVLLRTFAPAVAQAMQRGTAFTARAAWGAQAAGMKRIHARVVIDGTQVTVEEKPIMNDEPLQAESPDMLPGDGDALHDNEAATHDVESRTTTESDDEHGHQQADIEAESFDAPLDIGLLDLPVQFEIDSVALPLAQLAALRPGYVIELAAPVLDTPVRLVTHGQTVGYGEIVCVGEHLGVRITRMAYAGDSDR</sequence>
<dbReference type="NCBIfam" id="TIGR02551">
    <property type="entry name" value="SpaO_YscQ"/>
    <property type="match status" value="1"/>
</dbReference>
<protein>
    <submittedName>
        <fullName evidence="4">Type III secretion system cytoplasmic ring protein SctQ</fullName>
    </submittedName>
</protein>
<evidence type="ECO:0000259" key="3">
    <source>
        <dbReference type="Pfam" id="PF01052"/>
    </source>
</evidence>
<comment type="similarity">
    <text evidence="1">Belongs to the FliN/MopA/SpaO family.</text>
</comment>
<evidence type="ECO:0000256" key="2">
    <source>
        <dbReference type="SAM" id="MobiDB-lite"/>
    </source>
</evidence>
<name>A0ABU9QGI2_9BURK</name>